<dbReference type="EMBL" id="SJPX01000002">
    <property type="protein sequence ID" value="TWU55650.1"/>
    <property type="molecule type" value="Genomic_DNA"/>
</dbReference>
<dbReference type="Proteomes" id="UP000317977">
    <property type="component" value="Unassembled WGS sequence"/>
</dbReference>
<accession>A0A5C6F551</accession>
<evidence type="ECO:0000313" key="1">
    <source>
        <dbReference type="EMBL" id="TWU55650.1"/>
    </source>
</evidence>
<organism evidence="1 2">
    <name type="scientific">Rubripirellula reticaptiva</name>
    <dbReference type="NCBI Taxonomy" id="2528013"/>
    <lineage>
        <taxon>Bacteria</taxon>
        <taxon>Pseudomonadati</taxon>
        <taxon>Planctomycetota</taxon>
        <taxon>Planctomycetia</taxon>
        <taxon>Pirellulales</taxon>
        <taxon>Pirellulaceae</taxon>
        <taxon>Rubripirellula</taxon>
    </lineage>
</organism>
<name>A0A5C6F551_9BACT</name>
<comment type="caution">
    <text evidence="1">The sequence shown here is derived from an EMBL/GenBank/DDBJ whole genome shotgun (WGS) entry which is preliminary data.</text>
</comment>
<sequence>MLDHSSPLVISTFGANRVRWDGAAALWAVTDLAFVELIVGAAAAGTSV</sequence>
<proteinExistence type="predicted"/>
<keyword evidence="2" id="KW-1185">Reference proteome</keyword>
<reference evidence="1 2" key="1">
    <citation type="submission" date="2019-02" db="EMBL/GenBank/DDBJ databases">
        <title>Deep-cultivation of Planctomycetes and their phenomic and genomic characterization uncovers novel biology.</title>
        <authorList>
            <person name="Wiegand S."/>
            <person name="Jogler M."/>
            <person name="Boedeker C."/>
            <person name="Pinto D."/>
            <person name="Vollmers J."/>
            <person name="Rivas-Marin E."/>
            <person name="Kohn T."/>
            <person name="Peeters S.H."/>
            <person name="Heuer A."/>
            <person name="Rast P."/>
            <person name="Oberbeckmann S."/>
            <person name="Bunk B."/>
            <person name="Jeske O."/>
            <person name="Meyerdierks A."/>
            <person name="Storesund J.E."/>
            <person name="Kallscheuer N."/>
            <person name="Luecker S."/>
            <person name="Lage O.M."/>
            <person name="Pohl T."/>
            <person name="Merkel B.J."/>
            <person name="Hornburger P."/>
            <person name="Mueller R.-W."/>
            <person name="Bruemmer F."/>
            <person name="Labrenz M."/>
            <person name="Spormann A.M."/>
            <person name="Op Den Camp H."/>
            <person name="Overmann J."/>
            <person name="Amann R."/>
            <person name="Jetten M.S.M."/>
            <person name="Mascher T."/>
            <person name="Medema M.H."/>
            <person name="Devos D.P."/>
            <person name="Kaster A.-K."/>
            <person name="Ovreas L."/>
            <person name="Rohde M."/>
            <person name="Galperin M.Y."/>
            <person name="Jogler C."/>
        </authorList>
    </citation>
    <scope>NUCLEOTIDE SEQUENCE [LARGE SCALE GENOMIC DNA]</scope>
    <source>
        <strain evidence="1 2">Poly59</strain>
    </source>
</reference>
<evidence type="ECO:0000313" key="2">
    <source>
        <dbReference type="Proteomes" id="UP000317977"/>
    </source>
</evidence>
<protein>
    <submittedName>
        <fullName evidence="1">Uncharacterized protein</fullName>
    </submittedName>
</protein>
<dbReference type="AlphaFoldDB" id="A0A5C6F551"/>
<gene>
    <name evidence="1" type="ORF">Poly59_19500</name>
</gene>